<gene>
    <name evidence="2" type="ORF">Sjap_010322</name>
</gene>
<dbReference type="Proteomes" id="UP001417504">
    <property type="component" value="Unassembled WGS sequence"/>
</dbReference>
<organism evidence="2 3">
    <name type="scientific">Stephania japonica</name>
    <dbReference type="NCBI Taxonomy" id="461633"/>
    <lineage>
        <taxon>Eukaryota</taxon>
        <taxon>Viridiplantae</taxon>
        <taxon>Streptophyta</taxon>
        <taxon>Embryophyta</taxon>
        <taxon>Tracheophyta</taxon>
        <taxon>Spermatophyta</taxon>
        <taxon>Magnoliopsida</taxon>
        <taxon>Ranunculales</taxon>
        <taxon>Menispermaceae</taxon>
        <taxon>Menispermoideae</taxon>
        <taxon>Cissampelideae</taxon>
        <taxon>Stephania</taxon>
    </lineage>
</organism>
<evidence type="ECO:0000313" key="2">
    <source>
        <dbReference type="EMBL" id="KAK9129835.1"/>
    </source>
</evidence>
<keyword evidence="3" id="KW-1185">Reference proteome</keyword>
<protein>
    <submittedName>
        <fullName evidence="2">Uncharacterized protein</fullName>
    </submittedName>
</protein>
<sequence>MIAEGCLSSPRVEVEASPCLSLRPPRVHSRRPPLPPRVEVEASPLSPPASSSSLSALFGRRPPLLRLLALYALQSKLAKEDFAVWANNNYGATNLVDLSATMSGAFDKPSLYVKCQPYRQHLATLVHMVLENRFLHIWNSVTNFHMPHA</sequence>
<name>A0AAP0P6A7_9MAGN</name>
<reference evidence="2 3" key="1">
    <citation type="submission" date="2024-01" db="EMBL/GenBank/DDBJ databases">
        <title>Genome assemblies of Stephania.</title>
        <authorList>
            <person name="Yang L."/>
        </authorList>
    </citation>
    <scope>NUCLEOTIDE SEQUENCE [LARGE SCALE GENOMIC DNA]</scope>
    <source>
        <strain evidence="2">QJT</strain>
        <tissue evidence="2">Leaf</tissue>
    </source>
</reference>
<feature type="compositionally biased region" description="Low complexity" evidence="1">
    <location>
        <begin position="42"/>
        <end position="56"/>
    </location>
</feature>
<dbReference type="EMBL" id="JBBNAE010000004">
    <property type="protein sequence ID" value="KAK9129835.1"/>
    <property type="molecule type" value="Genomic_DNA"/>
</dbReference>
<comment type="caution">
    <text evidence="2">The sequence shown here is derived from an EMBL/GenBank/DDBJ whole genome shotgun (WGS) entry which is preliminary data.</text>
</comment>
<dbReference type="AlphaFoldDB" id="A0AAP0P6A7"/>
<proteinExistence type="predicted"/>
<accession>A0AAP0P6A7</accession>
<feature type="region of interest" description="Disordered" evidence="1">
    <location>
        <begin position="25"/>
        <end position="56"/>
    </location>
</feature>
<evidence type="ECO:0000313" key="3">
    <source>
        <dbReference type="Proteomes" id="UP001417504"/>
    </source>
</evidence>
<evidence type="ECO:0000256" key="1">
    <source>
        <dbReference type="SAM" id="MobiDB-lite"/>
    </source>
</evidence>